<keyword evidence="1 6" id="KW-0808">Transferase</keyword>
<reference evidence="6 7" key="1">
    <citation type="submission" date="2020-10" db="EMBL/GenBank/DDBJ databases">
        <title>Sequencing the genomes of 1000 actinobacteria strains.</title>
        <authorList>
            <person name="Klenk H.-P."/>
        </authorList>
    </citation>
    <scope>NUCLEOTIDE SEQUENCE [LARGE SCALE GENOMIC DNA]</scope>
    <source>
        <strain evidence="6 7">DSM 15666</strain>
    </source>
</reference>
<evidence type="ECO:0000313" key="6">
    <source>
        <dbReference type="EMBL" id="MBE1524018.1"/>
    </source>
</evidence>
<feature type="transmembrane region" description="Helical" evidence="4">
    <location>
        <begin position="83"/>
        <end position="110"/>
    </location>
</feature>
<evidence type="ECO:0000256" key="3">
    <source>
        <dbReference type="ARBA" id="ARBA00023012"/>
    </source>
</evidence>
<dbReference type="Gene3D" id="1.20.5.1930">
    <property type="match status" value="1"/>
</dbReference>
<protein>
    <submittedName>
        <fullName evidence="6">Two-component system sensor histidine kinase DesK</fullName>
        <ecNumber evidence="6">2.7.13.3</ecNumber>
    </submittedName>
</protein>
<dbReference type="InterPro" id="IPR050482">
    <property type="entry name" value="Sensor_HK_TwoCompSys"/>
</dbReference>
<dbReference type="InterPro" id="IPR011712">
    <property type="entry name" value="Sig_transdc_His_kin_sub3_dim/P"/>
</dbReference>
<dbReference type="GO" id="GO:0004673">
    <property type="term" value="F:protein histidine kinase activity"/>
    <property type="evidence" value="ECO:0007669"/>
    <property type="project" value="UniProtKB-EC"/>
</dbReference>
<evidence type="ECO:0000313" key="7">
    <source>
        <dbReference type="Proteomes" id="UP000643525"/>
    </source>
</evidence>
<dbReference type="Pfam" id="PF07730">
    <property type="entry name" value="HisKA_3"/>
    <property type="match status" value="1"/>
</dbReference>
<keyword evidence="4" id="KW-1133">Transmembrane helix</keyword>
<feature type="transmembrane region" description="Helical" evidence="4">
    <location>
        <begin position="54"/>
        <end position="71"/>
    </location>
</feature>
<proteinExistence type="predicted"/>
<dbReference type="Gene3D" id="3.30.565.10">
    <property type="entry name" value="Histidine kinase-like ATPase, C-terminal domain"/>
    <property type="match status" value="1"/>
</dbReference>
<feature type="transmembrane region" description="Helical" evidence="4">
    <location>
        <begin position="27"/>
        <end position="48"/>
    </location>
</feature>
<organism evidence="6 7">
    <name type="scientific">Nesterenkonia lutea</name>
    <dbReference type="NCBI Taxonomy" id="272919"/>
    <lineage>
        <taxon>Bacteria</taxon>
        <taxon>Bacillati</taxon>
        <taxon>Actinomycetota</taxon>
        <taxon>Actinomycetes</taxon>
        <taxon>Micrococcales</taxon>
        <taxon>Micrococcaceae</taxon>
        <taxon>Nesterenkonia</taxon>
    </lineage>
</organism>
<keyword evidence="4" id="KW-0812">Transmembrane</keyword>
<dbReference type="EC" id="2.7.13.3" evidence="6"/>
<evidence type="ECO:0000259" key="5">
    <source>
        <dbReference type="Pfam" id="PF07730"/>
    </source>
</evidence>
<accession>A0ABR9JDL4</accession>
<evidence type="ECO:0000256" key="1">
    <source>
        <dbReference type="ARBA" id="ARBA00022679"/>
    </source>
</evidence>
<keyword evidence="2 6" id="KW-0418">Kinase</keyword>
<evidence type="ECO:0000256" key="2">
    <source>
        <dbReference type="ARBA" id="ARBA00022777"/>
    </source>
</evidence>
<name>A0ABR9JDL4_9MICC</name>
<dbReference type="RefSeq" id="WP_192595090.1">
    <property type="nucleotide sequence ID" value="NZ_BAAALJ010000020.1"/>
</dbReference>
<keyword evidence="7" id="KW-1185">Reference proteome</keyword>
<dbReference type="EMBL" id="JADBED010000001">
    <property type="protein sequence ID" value="MBE1524018.1"/>
    <property type="molecule type" value="Genomic_DNA"/>
</dbReference>
<keyword evidence="3" id="KW-0902">Two-component regulatory system</keyword>
<feature type="transmembrane region" description="Helical" evidence="4">
    <location>
        <begin position="122"/>
        <end position="142"/>
    </location>
</feature>
<feature type="transmembrane region" description="Helical" evidence="4">
    <location>
        <begin position="154"/>
        <end position="176"/>
    </location>
</feature>
<dbReference type="PANTHER" id="PTHR24421">
    <property type="entry name" value="NITRATE/NITRITE SENSOR PROTEIN NARX-RELATED"/>
    <property type="match status" value="1"/>
</dbReference>
<evidence type="ECO:0000256" key="4">
    <source>
        <dbReference type="SAM" id="Phobius"/>
    </source>
</evidence>
<comment type="caution">
    <text evidence="6">The sequence shown here is derived from an EMBL/GenBank/DDBJ whole genome shotgun (WGS) entry which is preliminary data.</text>
</comment>
<dbReference type="Proteomes" id="UP000643525">
    <property type="component" value="Unassembled WGS sequence"/>
</dbReference>
<gene>
    <name evidence="6" type="ORF">H4W27_001136</name>
</gene>
<dbReference type="InterPro" id="IPR036890">
    <property type="entry name" value="HATPase_C_sf"/>
</dbReference>
<feature type="domain" description="Signal transduction histidine kinase subgroup 3 dimerisation and phosphoacceptor" evidence="5">
    <location>
        <begin position="197"/>
        <end position="258"/>
    </location>
</feature>
<sequence length="387" mass="42388">MSSTSTSTSTLNSNSTSIAAQRRMHRATVLTTVVAIAPVALAIVAMTSESWREGLGFSVGILLTFLVLLEFEPARHPRSTGLAVVFSFLVWIICAALALNPVAFFGAAMLSGVLIPQLRRRPLLWIMCLGLVIALIGGLYFLTEPLTWTNLVRYVLIPGGLSVFAAAVILMMHSYWKILRDLEVAQEAEAELGIMRERMRFASDLHDIQGHTLHVVNLKIALAEELVTRDPERAMTELREVYTQVEETIRETKNLAYARRRLNLRAELENARNLLEAAGVAVRIARHGEVADGLNELLGQVLRETTTNILRHADSSHVTITISETGIEIINDGAGPGPLPSLNGLETLRARVANEGGALTVARSQGEFRTAVQFPRVRAAPEESSRS</sequence>
<keyword evidence="4" id="KW-0472">Membrane</keyword>
<dbReference type="PANTHER" id="PTHR24421:SF63">
    <property type="entry name" value="SENSOR HISTIDINE KINASE DESK"/>
    <property type="match status" value="1"/>
</dbReference>